<dbReference type="AlphaFoldDB" id="A0A1I7U594"/>
<name>A0A1I7U594_9PELO</name>
<dbReference type="Proteomes" id="UP000095282">
    <property type="component" value="Unplaced"/>
</dbReference>
<dbReference type="eggNOG" id="ENOG502TJ1T">
    <property type="taxonomic scope" value="Eukaryota"/>
</dbReference>
<accession>A0A1I7U594</accession>
<evidence type="ECO:0000256" key="1">
    <source>
        <dbReference type="SAM" id="SignalP"/>
    </source>
</evidence>
<keyword evidence="1" id="KW-0732">Signal</keyword>
<feature type="signal peptide" evidence="1">
    <location>
        <begin position="1"/>
        <end position="22"/>
    </location>
</feature>
<dbReference type="WBParaSite" id="Csp11.Scaffold629.g14989.t1">
    <property type="protein sequence ID" value="Csp11.Scaffold629.g14989.t1"/>
    <property type="gene ID" value="Csp11.Scaffold629.g14989"/>
</dbReference>
<proteinExistence type="predicted"/>
<evidence type="ECO:0000313" key="3">
    <source>
        <dbReference type="WBParaSite" id="Csp11.Scaffold629.g14989.t1"/>
    </source>
</evidence>
<sequence>MFTFPKLLAFFLFFSFNSMFNAEEELMYQKFVTVATTQERGYLTLGSVASISKKLLSFDAKNASADYSSPTWMNDCYRDFYAANNSKGYVVFWLKGDILYCETVFRTVQQVKPTFEVQYLMRMEQPGDRCAV</sequence>
<feature type="chain" id="PRO_5009308425" evidence="1">
    <location>
        <begin position="23"/>
        <end position="132"/>
    </location>
</feature>
<evidence type="ECO:0000313" key="2">
    <source>
        <dbReference type="Proteomes" id="UP000095282"/>
    </source>
</evidence>
<reference evidence="3" key="1">
    <citation type="submission" date="2016-11" db="UniProtKB">
        <authorList>
            <consortium name="WormBaseParasite"/>
        </authorList>
    </citation>
    <scope>IDENTIFICATION</scope>
</reference>
<protein>
    <submittedName>
        <fullName evidence="3">Secreted protein</fullName>
    </submittedName>
</protein>
<organism evidence="2 3">
    <name type="scientific">Caenorhabditis tropicalis</name>
    <dbReference type="NCBI Taxonomy" id="1561998"/>
    <lineage>
        <taxon>Eukaryota</taxon>
        <taxon>Metazoa</taxon>
        <taxon>Ecdysozoa</taxon>
        <taxon>Nematoda</taxon>
        <taxon>Chromadorea</taxon>
        <taxon>Rhabditida</taxon>
        <taxon>Rhabditina</taxon>
        <taxon>Rhabditomorpha</taxon>
        <taxon>Rhabditoidea</taxon>
        <taxon>Rhabditidae</taxon>
        <taxon>Peloderinae</taxon>
        <taxon>Caenorhabditis</taxon>
    </lineage>
</organism>
<keyword evidence="2" id="KW-1185">Reference proteome</keyword>